<evidence type="ECO:0000313" key="10">
    <source>
        <dbReference type="EMBL" id="UVQ97227.1"/>
    </source>
</evidence>
<gene>
    <name evidence="9" type="ORF">DW190_12150</name>
    <name evidence="8" type="ORF">DW794_02450</name>
    <name evidence="10" type="ORF">NXW23_02285</name>
</gene>
<keyword evidence="3" id="KW-0732">Signal</keyword>
<dbReference type="Gene3D" id="1.25.40.390">
    <property type="match status" value="1"/>
</dbReference>
<feature type="domain" description="SusD-like N-terminal" evidence="7">
    <location>
        <begin position="20"/>
        <end position="228"/>
    </location>
</feature>
<dbReference type="SUPFAM" id="SSF48452">
    <property type="entry name" value="TPR-like"/>
    <property type="match status" value="1"/>
</dbReference>
<dbReference type="Pfam" id="PF14322">
    <property type="entry name" value="SusD-like_3"/>
    <property type="match status" value="1"/>
</dbReference>
<dbReference type="InterPro" id="IPR011990">
    <property type="entry name" value="TPR-like_helical_dom_sf"/>
</dbReference>
<dbReference type="InterPro" id="IPR033985">
    <property type="entry name" value="SusD-like_N"/>
</dbReference>
<keyword evidence="5" id="KW-0998">Cell outer membrane</keyword>
<organism evidence="9 11">
    <name type="scientific">Bacteroides caccae</name>
    <dbReference type="NCBI Taxonomy" id="47678"/>
    <lineage>
        <taxon>Bacteria</taxon>
        <taxon>Pseudomonadati</taxon>
        <taxon>Bacteroidota</taxon>
        <taxon>Bacteroidia</taxon>
        <taxon>Bacteroidales</taxon>
        <taxon>Bacteroidaceae</taxon>
        <taxon>Bacteroides</taxon>
    </lineage>
</organism>
<comment type="similarity">
    <text evidence="2">Belongs to the SusD family.</text>
</comment>
<evidence type="ECO:0000256" key="2">
    <source>
        <dbReference type="ARBA" id="ARBA00006275"/>
    </source>
</evidence>
<dbReference type="Proteomes" id="UP000283512">
    <property type="component" value="Unassembled WGS sequence"/>
</dbReference>
<evidence type="ECO:0000313" key="9">
    <source>
        <dbReference type="EMBL" id="RHH89609.1"/>
    </source>
</evidence>
<dbReference type="EMBL" id="QRKD01000010">
    <property type="protein sequence ID" value="RHH89609.1"/>
    <property type="molecule type" value="Genomic_DNA"/>
</dbReference>
<evidence type="ECO:0000313" key="11">
    <source>
        <dbReference type="Proteomes" id="UP000283512"/>
    </source>
</evidence>
<dbReference type="InterPro" id="IPR012944">
    <property type="entry name" value="SusD_RagB_dom"/>
</dbReference>
<dbReference type="Pfam" id="PF07980">
    <property type="entry name" value="SusD_RagB"/>
    <property type="match status" value="1"/>
</dbReference>
<name>A0A414YS50_9BACE</name>
<evidence type="ECO:0000256" key="4">
    <source>
        <dbReference type="ARBA" id="ARBA00023136"/>
    </source>
</evidence>
<evidence type="ECO:0000256" key="5">
    <source>
        <dbReference type="ARBA" id="ARBA00023237"/>
    </source>
</evidence>
<dbReference type="EMBL" id="QSJD01000003">
    <property type="protein sequence ID" value="RHD52526.1"/>
    <property type="molecule type" value="Genomic_DNA"/>
</dbReference>
<evidence type="ECO:0000313" key="12">
    <source>
        <dbReference type="Proteomes" id="UP000284689"/>
    </source>
</evidence>
<proteinExistence type="inferred from homology"/>
<feature type="domain" description="RagB/SusD" evidence="6">
    <location>
        <begin position="317"/>
        <end position="630"/>
    </location>
</feature>
<evidence type="ECO:0000256" key="3">
    <source>
        <dbReference type="ARBA" id="ARBA00022729"/>
    </source>
</evidence>
<evidence type="ECO:0000259" key="7">
    <source>
        <dbReference type="Pfam" id="PF14322"/>
    </source>
</evidence>
<evidence type="ECO:0000256" key="1">
    <source>
        <dbReference type="ARBA" id="ARBA00004442"/>
    </source>
</evidence>
<dbReference type="EMBL" id="CP103166">
    <property type="protein sequence ID" value="UVQ97227.1"/>
    <property type="molecule type" value="Genomic_DNA"/>
</dbReference>
<sequence length="630" mass="72203">MRIKNIFMATLLGVMLHSCEFLDVVPDDTSTLDDAFKTETNAGNFIYGCYSVMPAFLDFRNNEAWATTPEMIGSPHWTSEWFYYLIVQRCNYSPAYGGSALWKNMYDGIRNCWIFLNNIDKTVPVKWTQEEFEKNKKQWIGEAYFLIGYYHLCLMQAYGPVVISDQLLDSDAPAEEMMQTRRPYDECVERVAAFFDKALEYLPDSYNDSNLGRATSITAEALKARLFLYAASPLYNGNTDYADFKNKAEFGGEQLISTTYDKEKWKKALDQYEKAITKAESKNFRLYEYTGNTSGLTDFDKAVANSRYKIAAGWDSPELIWPYTGRKETLGYSNGFNYHAILHGISNETVPIGGLGTTLWTARLYLTKNGKEIDKDPNYDYTNCMQVDNDEVLKLNKNREPRFYADLGYDRGPYEISNANGLDTITIKMRFQGKTGSSYYNPEEAHGAKDNASDQLYGGYAIKKLVNPKTTIQDGNNNVAAYPFPIVRLAELYLGYAEAYVNYYGKLDGKGAEYFNLIRKRAGLGGIEETHPNATPEELIEAVRREKTVEFMFEGQMFWDYRRWKIAKEAWSGMEGGMPALNVYGTTAEEFNKEVKADMMPFVFKEEGYLYPIQQEYLNKNPKLVQNPNW</sequence>
<reference evidence="11 12" key="1">
    <citation type="submission" date="2018-08" db="EMBL/GenBank/DDBJ databases">
        <title>A genome reference for cultivated species of the human gut microbiota.</title>
        <authorList>
            <person name="Zou Y."/>
            <person name="Xue W."/>
            <person name="Luo G."/>
        </authorList>
    </citation>
    <scope>NUCLEOTIDE SEQUENCE [LARGE SCALE GENOMIC DNA]</scope>
    <source>
        <strain evidence="9 11">AM16-49B</strain>
        <strain evidence="8 12">AM31-16AC</strain>
    </source>
</reference>
<comment type="subcellular location">
    <subcellularLocation>
        <location evidence="1">Cell outer membrane</location>
    </subcellularLocation>
</comment>
<dbReference type="RefSeq" id="WP_122264213.1">
    <property type="nucleotide sequence ID" value="NZ_CAXSLD010000008.1"/>
</dbReference>
<dbReference type="Proteomes" id="UP000284689">
    <property type="component" value="Unassembled WGS sequence"/>
</dbReference>
<evidence type="ECO:0000313" key="8">
    <source>
        <dbReference type="EMBL" id="RHD52526.1"/>
    </source>
</evidence>
<dbReference type="AlphaFoldDB" id="A0A414YS50"/>
<dbReference type="Proteomes" id="UP001060260">
    <property type="component" value="Chromosome"/>
</dbReference>
<reference evidence="10" key="2">
    <citation type="submission" date="2022-08" db="EMBL/GenBank/DDBJ databases">
        <title>Genome Sequencing of Bacteroides fragilis Group Isolates with Nanopore Technology.</title>
        <authorList>
            <person name="Tisza M.J."/>
            <person name="Smith D."/>
            <person name="Dekker J.P."/>
        </authorList>
    </citation>
    <scope>NUCLEOTIDE SEQUENCE</scope>
    <source>
        <strain evidence="10">BFG-474</strain>
    </source>
</reference>
<dbReference type="GO" id="GO:0009279">
    <property type="term" value="C:cell outer membrane"/>
    <property type="evidence" value="ECO:0007669"/>
    <property type="project" value="UniProtKB-SubCell"/>
</dbReference>
<protein>
    <submittedName>
        <fullName evidence="9">RagB/SusD family nutrient uptake outer membrane protein</fullName>
    </submittedName>
</protein>
<keyword evidence="4" id="KW-0472">Membrane</keyword>
<accession>A0A414YS50</accession>
<evidence type="ECO:0000259" key="6">
    <source>
        <dbReference type="Pfam" id="PF07980"/>
    </source>
</evidence>